<evidence type="ECO:0000313" key="2">
    <source>
        <dbReference type="EMBL" id="TQV82426.1"/>
    </source>
</evidence>
<evidence type="ECO:0000256" key="1">
    <source>
        <dbReference type="SAM" id="SignalP"/>
    </source>
</evidence>
<comment type="caution">
    <text evidence="2">The sequence shown here is derived from an EMBL/GenBank/DDBJ whole genome shotgun (WGS) entry which is preliminary data.</text>
</comment>
<name>A0A545TYY3_9GAMM</name>
<dbReference type="OrthoDB" id="9857294at2"/>
<keyword evidence="1" id="KW-0732">Signal</keyword>
<feature type="chain" id="PRO_5021982037" evidence="1">
    <location>
        <begin position="26"/>
        <end position="130"/>
    </location>
</feature>
<dbReference type="Proteomes" id="UP000319732">
    <property type="component" value="Unassembled WGS sequence"/>
</dbReference>
<keyword evidence="3" id="KW-1185">Reference proteome</keyword>
<gene>
    <name evidence="2" type="ORF">FKG94_06685</name>
</gene>
<evidence type="ECO:0000313" key="3">
    <source>
        <dbReference type="Proteomes" id="UP000319732"/>
    </source>
</evidence>
<reference evidence="2 3" key="1">
    <citation type="submission" date="2019-06" db="EMBL/GenBank/DDBJ databases">
        <title>Whole genome sequence for Cellvibrionaceae sp. R142.</title>
        <authorList>
            <person name="Wang G."/>
        </authorList>
    </citation>
    <scope>NUCLEOTIDE SEQUENCE [LARGE SCALE GENOMIC DNA]</scope>
    <source>
        <strain evidence="2 3">R142</strain>
    </source>
</reference>
<dbReference type="EMBL" id="VHSG01000007">
    <property type="protein sequence ID" value="TQV82426.1"/>
    <property type="molecule type" value="Genomic_DNA"/>
</dbReference>
<dbReference type="AlphaFoldDB" id="A0A545TYY3"/>
<protein>
    <submittedName>
        <fullName evidence="2">Uncharacterized protein</fullName>
    </submittedName>
</protein>
<proteinExistence type="predicted"/>
<feature type="signal peptide" evidence="1">
    <location>
        <begin position="1"/>
        <end position="25"/>
    </location>
</feature>
<accession>A0A545TYY3</accession>
<dbReference type="RefSeq" id="WP_142903442.1">
    <property type="nucleotide sequence ID" value="NZ_ML660090.1"/>
</dbReference>
<sequence>MQIKPILKKGVFVLLACVVFSQASAQQVTVSITSGGNSNSAGEFKAWCLDSGKSCKVTGNRTHHAGPRSCSMTCEIDELAIFSCEANNVDRWVDDVYVPNSATLISMSSNRTAYGWVVSESASVSCSYTD</sequence>
<organism evidence="2 3">
    <name type="scientific">Exilibacterium tricleocarpae</name>
    <dbReference type="NCBI Taxonomy" id="2591008"/>
    <lineage>
        <taxon>Bacteria</taxon>
        <taxon>Pseudomonadati</taxon>
        <taxon>Pseudomonadota</taxon>
        <taxon>Gammaproteobacteria</taxon>
        <taxon>Cellvibrionales</taxon>
        <taxon>Cellvibrionaceae</taxon>
        <taxon>Exilibacterium</taxon>
    </lineage>
</organism>